<dbReference type="CDD" id="cd23799">
    <property type="entry name" value="UBCc_UBE2J"/>
    <property type="match status" value="1"/>
</dbReference>
<sequence>MISNVNTNNPAVKRIMREAREIAEAGANPDFEASPLEDNLFEWHFTIRGPPGTAFEGGRYHGRITLPPEYPFKPPSITLLNASGRFTVGKKICLSVSAHHPEHWQPAWGIRTIITALIAFFPTKAEGALAGLDYTDGERRKLAVDSRRWQCPTCHLCMADTLPLAETDTGVATASTLPPAPAELTFAHEAPAAASGAASGAAS</sequence>
<dbReference type="InterPro" id="IPR000608">
    <property type="entry name" value="UBC"/>
</dbReference>
<dbReference type="AlphaFoldDB" id="A0A0M0JYC5"/>
<dbReference type="FunFam" id="3.10.110.10:FF:000086">
    <property type="entry name" value="Ubiquitin-conjugating enzyme E2 J1"/>
    <property type="match status" value="1"/>
</dbReference>
<gene>
    <name evidence="2" type="ORF">Ctob_013153</name>
</gene>
<feature type="domain" description="UBC core" evidence="1">
    <location>
        <begin position="10"/>
        <end position="162"/>
    </location>
</feature>
<dbReference type="InterPro" id="IPR016135">
    <property type="entry name" value="UBQ-conjugating_enzyme/RWD"/>
</dbReference>
<dbReference type="EMBL" id="JWZX01001967">
    <property type="protein sequence ID" value="KOO31656.1"/>
    <property type="molecule type" value="Genomic_DNA"/>
</dbReference>
<dbReference type="PROSITE" id="PS50127">
    <property type="entry name" value="UBC_2"/>
    <property type="match status" value="1"/>
</dbReference>
<accession>A0A0M0JYC5</accession>
<dbReference type="Pfam" id="PF00179">
    <property type="entry name" value="UQ_con"/>
    <property type="match status" value="1"/>
</dbReference>
<dbReference type="SUPFAM" id="SSF54495">
    <property type="entry name" value="UBC-like"/>
    <property type="match status" value="1"/>
</dbReference>
<dbReference type="OrthoDB" id="1158011at2759"/>
<name>A0A0M0JYC5_9EUKA</name>
<organism evidence="2 3">
    <name type="scientific">Chrysochromulina tobinii</name>
    <dbReference type="NCBI Taxonomy" id="1460289"/>
    <lineage>
        <taxon>Eukaryota</taxon>
        <taxon>Haptista</taxon>
        <taxon>Haptophyta</taxon>
        <taxon>Prymnesiophyceae</taxon>
        <taxon>Prymnesiales</taxon>
        <taxon>Chrysochromulinaceae</taxon>
        <taxon>Chrysochromulina</taxon>
    </lineage>
</organism>
<comment type="caution">
    <text evidence="2">The sequence shown here is derived from an EMBL/GenBank/DDBJ whole genome shotgun (WGS) entry which is preliminary data.</text>
</comment>
<keyword evidence="3" id="KW-1185">Reference proteome</keyword>
<dbReference type="InterPro" id="IPR050113">
    <property type="entry name" value="Ub_conjugating_enzyme"/>
</dbReference>
<evidence type="ECO:0000259" key="1">
    <source>
        <dbReference type="PROSITE" id="PS50127"/>
    </source>
</evidence>
<dbReference type="SMART" id="SM00212">
    <property type="entry name" value="UBCc"/>
    <property type="match status" value="1"/>
</dbReference>
<proteinExistence type="predicted"/>
<protein>
    <submittedName>
        <fullName evidence="2">Ubiquitin-conjugating enzyme e2 j1</fullName>
    </submittedName>
</protein>
<evidence type="ECO:0000313" key="2">
    <source>
        <dbReference type="EMBL" id="KOO31656.1"/>
    </source>
</evidence>
<dbReference type="Proteomes" id="UP000037460">
    <property type="component" value="Unassembled WGS sequence"/>
</dbReference>
<reference evidence="3" key="1">
    <citation type="journal article" date="2015" name="PLoS Genet.">
        <title>Genome Sequence and Transcriptome Analyses of Chrysochromulina tobin: Metabolic Tools for Enhanced Algal Fitness in the Prominent Order Prymnesiales (Haptophyceae).</title>
        <authorList>
            <person name="Hovde B.T."/>
            <person name="Deodato C.R."/>
            <person name="Hunsperger H.M."/>
            <person name="Ryken S.A."/>
            <person name="Yost W."/>
            <person name="Jha R.K."/>
            <person name="Patterson J."/>
            <person name="Monnat R.J. Jr."/>
            <person name="Barlow S.B."/>
            <person name="Starkenburg S.R."/>
            <person name="Cattolico R.A."/>
        </authorList>
    </citation>
    <scope>NUCLEOTIDE SEQUENCE</scope>
    <source>
        <strain evidence="3">CCMP291</strain>
    </source>
</reference>
<feature type="non-terminal residue" evidence="2">
    <location>
        <position position="203"/>
    </location>
</feature>
<dbReference type="PANTHER" id="PTHR24067">
    <property type="entry name" value="UBIQUITIN-CONJUGATING ENZYME E2"/>
    <property type="match status" value="1"/>
</dbReference>
<evidence type="ECO:0000313" key="3">
    <source>
        <dbReference type="Proteomes" id="UP000037460"/>
    </source>
</evidence>
<dbReference type="Gene3D" id="3.10.110.10">
    <property type="entry name" value="Ubiquitin Conjugating Enzyme"/>
    <property type="match status" value="1"/>
</dbReference>